<dbReference type="SUPFAM" id="SSF52317">
    <property type="entry name" value="Class I glutamine amidotransferase-like"/>
    <property type="match status" value="1"/>
</dbReference>
<evidence type="ECO:0000313" key="2">
    <source>
        <dbReference type="EMBL" id="KAF5241936.1"/>
    </source>
</evidence>
<evidence type="ECO:0000259" key="1">
    <source>
        <dbReference type="Pfam" id="PF01965"/>
    </source>
</evidence>
<reference evidence="2 3" key="1">
    <citation type="journal article" date="2020" name="BMC Genomics">
        <title>Correction to: Identification and distribution of gene clusters required for synthesis of sphingolipid metabolism inhibitors in diverse species of the filamentous fungus Fusarium.</title>
        <authorList>
            <person name="Kim H.S."/>
            <person name="Lohmar J.M."/>
            <person name="Busman M."/>
            <person name="Brown D.W."/>
            <person name="Naumann T.A."/>
            <person name="Divon H.H."/>
            <person name="Lysoe E."/>
            <person name="Uhlig S."/>
            <person name="Proctor R.H."/>
        </authorList>
    </citation>
    <scope>NUCLEOTIDE SEQUENCE [LARGE SCALE GENOMIC DNA]</scope>
    <source>
        <strain evidence="2 3">NRRL 25214</strain>
    </source>
</reference>
<gene>
    <name evidence="2" type="ORF">FANTH_8896</name>
</gene>
<dbReference type="PANTHER" id="PTHR43130:SF3">
    <property type="entry name" value="HTH-TYPE TRANSCRIPTIONAL REGULATOR RV1931C"/>
    <property type="match status" value="1"/>
</dbReference>
<name>A0A8H4Z9E8_9HYPO</name>
<dbReference type="Gene3D" id="3.40.50.880">
    <property type="match status" value="1"/>
</dbReference>
<dbReference type="InterPro" id="IPR002818">
    <property type="entry name" value="DJ-1/PfpI"/>
</dbReference>
<dbReference type="InterPro" id="IPR052158">
    <property type="entry name" value="INH-QAR"/>
</dbReference>
<organism evidence="2 3">
    <name type="scientific">Fusarium anthophilum</name>
    <dbReference type="NCBI Taxonomy" id="48485"/>
    <lineage>
        <taxon>Eukaryota</taxon>
        <taxon>Fungi</taxon>
        <taxon>Dikarya</taxon>
        <taxon>Ascomycota</taxon>
        <taxon>Pezizomycotina</taxon>
        <taxon>Sordariomycetes</taxon>
        <taxon>Hypocreomycetidae</taxon>
        <taxon>Hypocreales</taxon>
        <taxon>Nectriaceae</taxon>
        <taxon>Fusarium</taxon>
        <taxon>Fusarium fujikuroi species complex</taxon>
    </lineage>
</organism>
<keyword evidence="3" id="KW-1185">Reference proteome</keyword>
<dbReference type="EMBL" id="JABEVY010000219">
    <property type="protein sequence ID" value="KAF5241936.1"/>
    <property type="molecule type" value="Genomic_DNA"/>
</dbReference>
<feature type="domain" description="DJ-1/PfpI" evidence="1">
    <location>
        <begin position="2"/>
        <end position="192"/>
    </location>
</feature>
<dbReference type="CDD" id="cd03139">
    <property type="entry name" value="GATase1_PfpI_2"/>
    <property type="match status" value="1"/>
</dbReference>
<sequence>MHVCILMFQGHDVLDYSGPYEVFANVLDNPGSEHARQIFEITLIAADMVIQSSRNLCVNRHISIQEALARIMDYDILVVPGGPVRTLKSLCRTDSTELEFIRSFAALPERIGRQGRVILSVCTGSLLLGYIGLLKGRKATTHSKALETLRYVCDSTAGNGETGTEVIKARYVDAGALGNGTRIVTSGGISSGIDASLYVLSLVAGREIATAAMQIIEFVRSSSLREIEYI</sequence>
<dbReference type="Pfam" id="PF01965">
    <property type="entry name" value="DJ-1_PfpI"/>
    <property type="match status" value="1"/>
</dbReference>
<comment type="caution">
    <text evidence="2">The sequence shown here is derived from an EMBL/GenBank/DDBJ whole genome shotgun (WGS) entry which is preliminary data.</text>
</comment>
<dbReference type="PANTHER" id="PTHR43130">
    <property type="entry name" value="ARAC-FAMILY TRANSCRIPTIONAL REGULATOR"/>
    <property type="match status" value="1"/>
</dbReference>
<dbReference type="InterPro" id="IPR029062">
    <property type="entry name" value="Class_I_gatase-like"/>
</dbReference>
<accession>A0A8H4Z9E8</accession>
<dbReference type="Proteomes" id="UP000573603">
    <property type="component" value="Unassembled WGS sequence"/>
</dbReference>
<evidence type="ECO:0000313" key="3">
    <source>
        <dbReference type="Proteomes" id="UP000573603"/>
    </source>
</evidence>
<dbReference type="AlphaFoldDB" id="A0A8H4Z9E8"/>
<proteinExistence type="predicted"/>
<protein>
    <recommendedName>
        <fullName evidence="1">DJ-1/PfpI domain-containing protein</fullName>
    </recommendedName>
</protein>